<proteinExistence type="predicted"/>
<accession>A0AAW6RKW2</accession>
<sequence>MATRAADEGKLRFDAGHDGRGKLLFGDAGSALPPAPPVAVSVDASLPGLGSLTLRVARQLALEADLPGLDGSVALVWDANVSRAMQQRVHAHWQDGAARHAAAASHWQDGPAQGHRAGSHWQDGSARALRAASHWQDSQPRRARAASHWQDAAPRSARTGAHWQAPRLLDVRTASHWQDGDRRQGATQVIWQEGLRLHSLVASHWQDGELRRLLLGHASGAGLPIWLATASHWQDARRPSSGQSHVVPIRPRRPPCYDEATAGRLVFTDAWGAGSGTLGRLVFVCGRGGRDTPPAVIYIPPANRYIVINHIEIHRAGSADLLPCESLGMTLERDSWTWSFTATFALGALDALMPGSDGAPVELRATINGQPFGLLAERISRSVRFPERLVKVTGRGLAAVLDAPYAPVQTFSAAQPRTAHQLMLDVLTLNGVSMGWQVDWQLTDWHVPAGAFMHQGTWASALNHIAGAAGGYIQPHDTDARLHVLPAWPRPWWRWAGATPDIELPRGVAEVEDTEWVQEPAYNRIFISGEAGGILGDYKRAGTAGDVLRPMVVHPLITDEAAARQRATAELAQSGRLIRQSLTLMVLPETGIIKPGRLLRYTDAQGTTRLGLVRATALQWAFPALTQTITLQSHA</sequence>
<dbReference type="AlphaFoldDB" id="A0AAW6RKW2"/>
<evidence type="ECO:0000256" key="1">
    <source>
        <dbReference type="SAM" id="MobiDB-lite"/>
    </source>
</evidence>
<evidence type="ECO:0000313" key="3">
    <source>
        <dbReference type="Proteomes" id="UP001237156"/>
    </source>
</evidence>
<feature type="region of interest" description="Disordered" evidence="1">
    <location>
        <begin position="95"/>
        <end position="146"/>
    </location>
</feature>
<keyword evidence="3" id="KW-1185">Reference proteome</keyword>
<name>A0AAW6RKW2_9BURK</name>
<dbReference type="EMBL" id="JARVII010000009">
    <property type="protein sequence ID" value="MDG9699241.1"/>
    <property type="molecule type" value="Genomic_DNA"/>
</dbReference>
<evidence type="ECO:0000313" key="2">
    <source>
        <dbReference type="EMBL" id="MDG9699241.1"/>
    </source>
</evidence>
<feature type="compositionally biased region" description="Low complexity" evidence="1">
    <location>
        <begin position="95"/>
        <end position="106"/>
    </location>
</feature>
<dbReference type="Proteomes" id="UP001237156">
    <property type="component" value="Unassembled WGS sequence"/>
</dbReference>
<protein>
    <recommendedName>
        <fullName evidence="4">DUF2169 domain-containing protein</fullName>
    </recommendedName>
</protein>
<evidence type="ECO:0008006" key="4">
    <source>
        <dbReference type="Google" id="ProtNLM"/>
    </source>
</evidence>
<comment type="caution">
    <text evidence="2">The sequence shown here is derived from an EMBL/GenBank/DDBJ whole genome shotgun (WGS) entry which is preliminary data.</text>
</comment>
<reference evidence="2 3" key="1">
    <citation type="submission" date="2023-04" db="EMBL/GenBank/DDBJ databases">
        <title>Ottowia paracancer sp. nov., isolated from human stomach.</title>
        <authorList>
            <person name="Song Y."/>
        </authorList>
    </citation>
    <scope>NUCLEOTIDE SEQUENCE [LARGE SCALE GENOMIC DNA]</scope>
    <source>
        <strain evidence="2 3">10c7w1</strain>
    </source>
</reference>
<gene>
    <name evidence="2" type="ORF">QB898_05810</name>
</gene>
<organism evidence="2 3">
    <name type="scientific">Ottowia cancrivicina</name>
    <dbReference type="NCBI Taxonomy" id="3040346"/>
    <lineage>
        <taxon>Bacteria</taxon>
        <taxon>Pseudomonadati</taxon>
        <taxon>Pseudomonadota</taxon>
        <taxon>Betaproteobacteria</taxon>
        <taxon>Burkholderiales</taxon>
        <taxon>Comamonadaceae</taxon>
        <taxon>Ottowia</taxon>
    </lineage>
</organism>
<dbReference type="RefSeq" id="WP_279524174.1">
    <property type="nucleotide sequence ID" value="NZ_JARVII010000009.1"/>
</dbReference>